<evidence type="ECO:0000313" key="3">
    <source>
        <dbReference type="Proteomes" id="UP001500902"/>
    </source>
</evidence>
<proteinExistence type="predicted"/>
<accession>A0ABP7B1M7</accession>
<protein>
    <submittedName>
        <fullName evidence="2">Uncharacterized protein</fullName>
    </submittedName>
</protein>
<organism evidence="2 3">
    <name type="scientific">Nonomuraea antimicrobica</name>
    <dbReference type="NCBI Taxonomy" id="561173"/>
    <lineage>
        <taxon>Bacteria</taxon>
        <taxon>Bacillati</taxon>
        <taxon>Actinomycetota</taxon>
        <taxon>Actinomycetes</taxon>
        <taxon>Streptosporangiales</taxon>
        <taxon>Streptosporangiaceae</taxon>
        <taxon>Nonomuraea</taxon>
    </lineage>
</organism>
<evidence type="ECO:0000313" key="2">
    <source>
        <dbReference type="EMBL" id="GAA3646238.1"/>
    </source>
</evidence>
<name>A0ABP7B1M7_9ACTN</name>
<dbReference type="EMBL" id="BAAAZP010000009">
    <property type="protein sequence ID" value="GAA3646238.1"/>
    <property type="molecule type" value="Genomic_DNA"/>
</dbReference>
<keyword evidence="3" id="KW-1185">Reference proteome</keyword>
<evidence type="ECO:0000256" key="1">
    <source>
        <dbReference type="SAM" id="MobiDB-lite"/>
    </source>
</evidence>
<feature type="compositionally biased region" description="Basic and acidic residues" evidence="1">
    <location>
        <begin position="19"/>
        <end position="30"/>
    </location>
</feature>
<gene>
    <name evidence="2" type="ORF">GCM10022224_006210</name>
</gene>
<feature type="region of interest" description="Disordered" evidence="1">
    <location>
        <begin position="1"/>
        <end position="81"/>
    </location>
</feature>
<reference evidence="3" key="1">
    <citation type="journal article" date="2019" name="Int. J. Syst. Evol. Microbiol.">
        <title>The Global Catalogue of Microorganisms (GCM) 10K type strain sequencing project: providing services to taxonomists for standard genome sequencing and annotation.</title>
        <authorList>
            <consortium name="The Broad Institute Genomics Platform"/>
            <consortium name="The Broad Institute Genome Sequencing Center for Infectious Disease"/>
            <person name="Wu L."/>
            <person name="Ma J."/>
        </authorList>
    </citation>
    <scope>NUCLEOTIDE SEQUENCE [LARGE SCALE GENOMIC DNA]</scope>
    <source>
        <strain evidence="3">JCM 16904</strain>
    </source>
</reference>
<sequence>MTMAAAPLSTPAGASATERAAEDCPSRELVDPFTGHVTGAFGHNRKGFANVHDSITPPPHHRCRQTSSVTASFGPDKRSLP</sequence>
<comment type="caution">
    <text evidence="2">The sequence shown here is derived from an EMBL/GenBank/DDBJ whole genome shotgun (WGS) entry which is preliminary data.</text>
</comment>
<dbReference type="Proteomes" id="UP001500902">
    <property type="component" value="Unassembled WGS sequence"/>
</dbReference>